<dbReference type="Proteomes" id="UP000310158">
    <property type="component" value="Unassembled WGS sequence"/>
</dbReference>
<proteinExistence type="predicted"/>
<accession>A0A4S4LX36</accession>
<dbReference type="AlphaFoldDB" id="A0A4S4LX36"/>
<protein>
    <recommendedName>
        <fullName evidence="4">Thioester reductase (TE) domain-containing protein</fullName>
    </recommendedName>
</protein>
<dbReference type="OrthoDB" id="429813at2759"/>
<gene>
    <name evidence="2" type="ORF">EW146_g3583</name>
</gene>
<dbReference type="EMBL" id="SGPL01000122">
    <property type="protein sequence ID" value="THH17176.1"/>
    <property type="molecule type" value="Genomic_DNA"/>
</dbReference>
<comment type="caution">
    <text evidence="2">The sequence shown here is derived from an EMBL/GenBank/DDBJ whole genome shotgun (WGS) entry which is preliminary data.</text>
</comment>
<name>A0A4S4LX36_9AGAM</name>
<dbReference type="Gene3D" id="3.40.50.720">
    <property type="entry name" value="NAD(P)-binding Rossmann-like Domain"/>
    <property type="match status" value="1"/>
</dbReference>
<evidence type="ECO:0000313" key="3">
    <source>
        <dbReference type="Proteomes" id="UP000310158"/>
    </source>
</evidence>
<organism evidence="2 3">
    <name type="scientific">Bondarzewia mesenterica</name>
    <dbReference type="NCBI Taxonomy" id="1095465"/>
    <lineage>
        <taxon>Eukaryota</taxon>
        <taxon>Fungi</taxon>
        <taxon>Dikarya</taxon>
        <taxon>Basidiomycota</taxon>
        <taxon>Agaricomycotina</taxon>
        <taxon>Agaricomycetes</taxon>
        <taxon>Russulales</taxon>
        <taxon>Bondarzewiaceae</taxon>
        <taxon>Bondarzewia</taxon>
    </lineage>
</organism>
<keyword evidence="3" id="KW-1185">Reference proteome</keyword>
<reference evidence="2 3" key="1">
    <citation type="submission" date="2019-02" db="EMBL/GenBank/DDBJ databases">
        <title>Genome sequencing of the rare red list fungi Bondarzewia mesenterica.</title>
        <authorList>
            <person name="Buettner E."/>
            <person name="Kellner H."/>
        </authorList>
    </citation>
    <scope>NUCLEOTIDE SEQUENCE [LARGE SCALE GENOMIC DNA]</scope>
    <source>
        <strain evidence="2 3">DSM 108281</strain>
    </source>
</reference>
<sequence length="407" mass="44818">MDSSQHGANNWEVRRRVKTRKFELAVPTQRALFLSPVHLRTNRFTTITMGLRARPAYSKLRCFKTAGRAHPACPQLRHFNMTGQDSHGEVRSSHESCRCRATAACNEQSKLKCQMALALKFEHSGLGDPIPSSSPESQIPALLTPSDALRMHLQHLHQLNQLIPSRAAEHDIGSGCSQARYQRLLHSTHRAHASTAPSEELCSHVTVELSSTISNIIELVAIGHIIQLYAKSNIRRGTTATCVIAFIHAKTTFSIIGREGWTTKPHSQAVCSVRQGIRHKALDNDDNFHDTFTLGSAPSRASLSIHSPSSYTPTRPSPTTPRLAHPALDSTYTIAASSLLEETGMRVNVVRVGQLAGDSVVGEWNEKEWVPVLLHSSQVLKAVPMRDEAISWMPVDVTADTLTAHVD</sequence>
<evidence type="ECO:0000256" key="1">
    <source>
        <dbReference type="SAM" id="MobiDB-lite"/>
    </source>
</evidence>
<feature type="region of interest" description="Disordered" evidence="1">
    <location>
        <begin position="303"/>
        <end position="324"/>
    </location>
</feature>
<evidence type="ECO:0008006" key="4">
    <source>
        <dbReference type="Google" id="ProtNLM"/>
    </source>
</evidence>
<evidence type="ECO:0000313" key="2">
    <source>
        <dbReference type="EMBL" id="THH17176.1"/>
    </source>
</evidence>